<accession>A0A833S5P5</accession>
<feature type="transmembrane region" description="Helical" evidence="1">
    <location>
        <begin position="21"/>
        <end position="39"/>
    </location>
</feature>
<dbReference type="Proteomes" id="UP000655588">
    <property type="component" value="Unassembled WGS sequence"/>
</dbReference>
<evidence type="ECO:0000256" key="1">
    <source>
        <dbReference type="SAM" id="Phobius"/>
    </source>
</evidence>
<keyword evidence="1" id="KW-1133">Transmembrane helix</keyword>
<organism evidence="2 3">
    <name type="scientific">Frieseomelitta varia</name>
    <dbReference type="NCBI Taxonomy" id="561572"/>
    <lineage>
        <taxon>Eukaryota</taxon>
        <taxon>Metazoa</taxon>
        <taxon>Ecdysozoa</taxon>
        <taxon>Arthropoda</taxon>
        <taxon>Hexapoda</taxon>
        <taxon>Insecta</taxon>
        <taxon>Pterygota</taxon>
        <taxon>Neoptera</taxon>
        <taxon>Endopterygota</taxon>
        <taxon>Hymenoptera</taxon>
        <taxon>Apocrita</taxon>
        <taxon>Aculeata</taxon>
        <taxon>Apoidea</taxon>
        <taxon>Anthophila</taxon>
        <taxon>Apidae</taxon>
        <taxon>Frieseomelitta</taxon>
    </lineage>
</organism>
<keyword evidence="1" id="KW-0472">Membrane</keyword>
<dbReference type="AlphaFoldDB" id="A0A833S5P5"/>
<protein>
    <submittedName>
        <fullName evidence="2">Uncharacterized protein</fullName>
    </submittedName>
</protein>
<proteinExistence type="predicted"/>
<dbReference type="EMBL" id="WNWW01000411">
    <property type="protein sequence ID" value="KAF3425210.1"/>
    <property type="molecule type" value="Genomic_DNA"/>
</dbReference>
<gene>
    <name evidence="2" type="ORF">E2986_11953</name>
</gene>
<sequence>MRIIPNYRVPIDSFRTVFRNFYFRNSFVLLTSLLEILLFTTSDIILLHIASYNTKCIHSLQLSANYKKGLLARFNLLRW</sequence>
<keyword evidence="3" id="KW-1185">Reference proteome</keyword>
<reference evidence="2" key="1">
    <citation type="submission" date="2019-11" db="EMBL/GenBank/DDBJ databases">
        <title>The nuclear and mitochondrial genomes of Frieseomelitta varia - a highly eusocial stingless bee (Meliponini) with a permanently sterile worker caste.</title>
        <authorList>
            <person name="Freitas F.C.P."/>
            <person name="Lourenco A.P."/>
            <person name="Nunes F.M.F."/>
            <person name="Paschoal A.R."/>
            <person name="Abreu F.C.P."/>
            <person name="Barbin F.O."/>
            <person name="Bataglia L."/>
            <person name="Cardoso-Junior C.A.M."/>
            <person name="Cervoni M.S."/>
            <person name="Silva S.R."/>
            <person name="Dalarmi F."/>
            <person name="Del Lama M.A."/>
            <person name="Depintor T.S."/>
            <person name="Ferreira K.M."/>
            <person name="Goria P.S."/>
            <person name="Jaskot M.C."/>
            <person name="Lago D.C."/>
            <person name="Luna-Lucena D."/>
            <person name="Moda L.M."/>
            <person name="Nascimento L."/>
            <person name="Pedrino M."/>
            <person name="Rabico F.O."/>
            <person name="Sanches F.C."/>
            <person name="Santos D.E."/>
            <person name="Santos C.G."/>
            <person name="Vieira J."/>
            <person name="Lopes T.F."/>
            <person name="Barchuk A.R."/>
            <person name="Hartfelder K."/>
            <person name="Simoes Z.L.P."/>
            <person name="Bitondi M.M.G."/>
            <person name="Pinheiro D.G."/>
        </authorList>
    </citation>
    <scope>NUCLEOTIDE SEQUENCE</scope>
    <source>
        <strain evidence="2">USP_RPSP 00005682</strain>
        <tissue evidence="2">Whole individual</tissue>
    </source>
</reference>
<keyword evidence="1" id="KW-0812">Transmembrane</keyword>
<comment type="caution">
    <text evidence="2">The sequence shown here is derived from an EMBL/GenBank/DDBJ whole genome shotgun (WGS) entry which is preliminary data.</text>
</comment>
<evidence type="ECO:0000313" key="3">
    <source>
        <dbReference type="Proteomes" id="UP000655588"/>
    </source>
</evidence>
<name>A0A833S5P5_9HYME</name>
<evidence type="ECO:0000313" key="2">
    <source>
        <dbReference type="EMBL" id="KAF3425210.1"/>
    </source>
</evidence>